<dbReference type="Proteomes" id="UP001530293">
    <property type="component" value="Unassembled WGS sequence"/>
</dbReference>
<proteinExistence type="predicted"/>
<dbReference type="EMBL" id="JALLBG020000195">
    <property type="protein sequence ID" value="KAL3759992.1"/>
    <property type="molecule type" value="Genomic_DNA"/>
</dbReference>
<keyword evidence="3" id="KW-1185">Reference proteome</keyword>
<name>A0ABD3M8R1_9STRA</name>
<feature type="compositionally biased region" description="Basic and acidic residues" evidence="1">
    <location>
        <begin position="172"/>
        <end position="182"/>
    </location>
</feature>
<organism evidence="2 3">
    <name type="scientific">Discostella pseudostelligera</name>
    <dbReference type="NCBI Taxonomy" id="259834"/>
    <lineage>
        <taxon>Eukaryota</taxon>
        <taxon>Sar</taxon>
        <taxon>Stramenopiles</taxon>
        <taxon>Ochrophyta</taxon>
        <taxon>Bacillariophyta</taxon>
        <taxon>Coscinodiscophyceae</taxon>
        <taxon>Thalassiosirophycidae</taxon>
        <taxon>Stephanodiscales</taxon>
        <taxon>Stephanodiscaceae</taxon>
        <taxon>Discostella</taxon>
    </lineage>
</organism>
<protein>
    <submittedName>
        <fullName evidence="2">Uncharacterized protein</fullName>
    </submittedName>
</protein>
<evidence type="ECO:0000313" key="2">
    <source>
        <dbReference type="EMBL" id="KAL3759992.1"/>
    </source>
</evidence>
<evidence type="ECO:0000313" key="3">
    <source>
        <dbReference type="Proteomes" id="UP001530293"/>
    </source>
</evidence>
<reference evidence="2 3" key="1">
    <citation type="submission" date="2024-10" db="EMBL/GenBank/DDBJ databases">
        <title>Updated reference genomes for cyclostephanoid diatoms.</title>
        <authorList>
            <person name="Roberts W.R."/>
            <person name="Alverson A.J."/>
        </authorList>
    </citation>
    <scope>NUCLEOTIDE SEQUENCE [LARGE SCALE GENOMIC DNA]</scope>
    <source>
        <strain evidence="2 3">AJA232-27</strain>
    </source>
</reference>
<gene>
    <name evidence="2" type="ORF">ACHAWU_000615</name>
</gene>
<dbReference type="AlphaFoldDB" id="A0ABD3M8R1"/>
<accession>A0ABD3M8R1</accession>
<comment type="caution">
    <text evidence="2">The sequence shown here is derived from an EMBL/GenBank/DDBJ whole genome shotgun (WGS) entry which is preliminary data.</text>
</comment>
<evidence type="ECO:0000256" key="1">
    <source>
        <dbReference type="SAM" id="MobiDB-lite"/>
    </source>
</evidence>
<feature type="region of interest" description="Disordered" evidence="1">
    <location>
        <begin position="155"/>
        <end position="182"/>
    </location>
</feature>
<sequence length="182" mass="20502">MQSKRKVSFTPTVTVYPVAKLSDNEEDKSRLYYSRGELASITREVKAIIHLSKLPQVAGSVPNGIGSGIHNCIVDLQADFSLRGLELYLYPVRAMNKLLRMTAIMKYQHALNSDSSLSESERSRSLADMSTKLSRWSQEVAMETARLDSIRSHGDDYLIPMTSETEAKRRRVSCDKDVNTRS</sequence>